<dbReference type="OMA" id="RIVHCIN"/>
<evidence type="ECO:0000313" key="2">
    <source>
        <dbReference type="Proteomes" id="UP000002668"/>
    </source>
</evidence>
<dbReference type="RefSeq" id="XP_003837991.1">
    <property type="nucleotide sequence ID" value="XM_003837943.1"/>
</dbReference>
<dbReference type="AlphaFoldDB" id="E4ZSV9"/>
<dbReference type="GeneID" id="13291095"/>
<dbReference type="EMBL" id="FP929123">
    <property type="protein sequence ID" value="CBX94547.1"/>
    <property type="molecule type" value="Genomic_DNA"/>
</dbReference>
<dbReference type="HOGENOM" id="CLU_1175610_0_0_1"/>
<dbReference type="eggNOG" id="ENOG502QYBM">
    <property type="taxonomic scope" value="Eukaryota"/>
</dbReference>
<organism evidence="2">
    <name type="scientific">Leptosphaeria maculans (strain JN3 / isolate v23.1.3 / race Av1-4-5-6-7-8)</name>
    <name type="common">Blackleg fungus</name>
    <name type="synonym">Phoma lingam</name>
    <dbReference type="NCBI Taxonomy" id="985895"/>
    <lineage>
        <taxon>Eukaryota</taxon>
        <taxon>Fungi</taxon>
        <taxon>Dikarya</taxon>
        <taxon>Ascomycota</taxon>
        <taxon>Pezizomycotina</taxon>
        <taxon>Dothideomycetes</taxon>
        <taxon>Pleosporomycetidae</taxon>
        <taxon>Pleosporales</taxon>
        <taxon>Pleosporineae</taxon>
        <taxon>Leptosphaeriaceae</taxon>
        <taxon>Plenodomus</taxon>
        <taxon>Plenodomus lingam/Leptosphaeria maculans species complex</taxon>
    </lineage>
</organism>
<dbReference type="InParanoid" id="E4ZSV9"/>
<keyword evidence="2" id="KW-1185">Reference proteome</keyword>
<name>E4ZSV9_LEPMJ</name>
<sequence length="236" mass="27142">MATTPATCVAPLSPAVQQSPMFHMPLELRDRVYDFIFGDSPIPPSDDVTAAVPASSELAQARLVSHQFDDEARETCFGRIVHCINWNPKAVAERPGDYTQRVCNLEKKIREQIKHIAFRIQDGNVNYIDPLHLDQNPEDPDQVSPDRLCVIRGLRLLDSVTFVLDLPFINTTEGRRTRIMQEGRLAEKISELTHVKQVTVQNIFHREQFSYHEENGQQHWKILEWEDDSDIVNDDR</sequence>
<reference evidence="2" key="1">
    <citation type="journal article" date="2011" name="Nat. Commun.">
        <title>Effector diversification within compartments of the Leptosphaeria maculans genome affected by Repeat-Induced Point mutations.</title>
        <authorList>
            <person name="Rouxel T."/>
            <person name="Grandaubert J."/>
            <person name="Hane J.K."/>
            <person name="Hoede C."/>
            <person name="van de Wouw A.P."/>
            <person name="Couloux A."/>
            <person name="Dominguez V."/>
            <person name="Anthouard V."/>
            <person name="Bally P."/>
            <person name="Bourras S."/>
            <person name="Cozijnsen A.J."/>
            <person name="Ciuffetti L.M."/>
            <person name="Degrave A."/>
            <person name="Dilmaghani A."/>
            <person name="Duret L."/>
            <person name="Fudal I."/>
            <person name="Goodwin S.B."/>
            <person name="Gout L."/>
            <person name="Glaser N."/>
            <person name="Linglin J."/>
            <person name="Kema G.H.J."/>
            <person name="Lapalu N."/>
            <person name="Lawrence C.B."/>
            <person name="May K."/>
            <person name="Meyer M."/>
            <person name="Ollivier B."/>
            <person name="Poulain J."/>
            <person name="Schoch C.L."/>
            <person name="Simon A."/>
            <person name="Spatafora J.W."/>
            <person name="Stachowiak A."/>
            <person name="Turgeon B.G."/>
            <person name="Tyler B.M."/>
            <person name="Vincent D."/>
            <person name="Weissenbach J."/>
            <person name="Amselem J."/>
            <person name="Quesneville H."/>
            <person name="Oliver R.P."/>
            <person name="Wincker P."/>
            <person name="Balesdent M.-H."/>
            <person name="Howlett B.J."/>
        </authorList>
    </citation>
    <scope>NUCLEOTIDE SEQUENCE [LARGE SCALE GENOMIC DNA]</scope>
    <source>
        <strain evidence="2">JN3 / isolate v23.1.3 / race Av1-4-5-6-7-8</strain>
    </source>
</reference>
<dbReference type="Proteomes" id="UP000002668">
    <property type="component" value="Genome"/>
</dbReference>
<accession>E4ZSV9</accession>
<dbReference type="OrthoDB" id="3780296at2759"/>
<dbReference type="VEuPathDB" id="FungiDB:LEMA_P120380.1"/>
<evidence type="ECO:0000313" key="1">
    <source>
        <dbReference type="EMBL" id="CBX94547.1"/>
    </source>
</evidence>
<proteinExistence type="predicted"/>
<gene>
    <name evidence="1" type="ORF">LEMA_P120380.1</name>
</gene>
<protein>
    <submittedName>
        <fullName evidence="1">Uncharacterized protein</fullName>
    </submittedName>
</protein>